<evidence type="ECO:0000313" key="13">
    <source>
        <dbReference type="Proteomes" id="UP001165653"/>
    </source>
</evidence>
<dbReference type="PIRSF" id="PIRSF001296">
    <property type="entry name" value="K_ATPase_KdpC"/>
    <property type="match status" value="1"/>
</dbReference>
<evidence type="ECO:0000256" key="3">
    <source>
        <dbReference type="ARBA" id="ARBA00022538"/>
    </source>
</evidence>
<evidence type="ECO:0000256" key="4">
    <source>
        <dbReference type="ARBA" id="ARBA00022692"/>
    </source>
</evidence>
<evidence type="ECO:0000256" key="8">
    <source>
        <dbReference type="ARBA" id="ARBA00022989"/>
    </source>
</evidence>
<evidence type="ECO:0000256" key="1">
    <source>
        <dbReference type="ARBA" id="ARBA00022448"/>
    </source>
</evidence>
<comment type="function">
    <text evidence="11">Part of the high-affinity ATP-driven potassium transport (or Kdp) system, which catalyzes the hydrolysis of ATP coupled with the electrogenic transport of potassium into the cytoplasm. This subunit acts as a catalytic chaperone that increases the ATP-binding affinity of the ATP-hydrolyzing subunit KdpB by the formation of a transient KdpB/KdpC/ATP ternary complex.</text>
</comment>
<reference evidence="12" key="1">
    <citation type="submission" date="2022-10" db="EMBL/GenBank/DDBJ databases">
        <title>Luteolibacter sp. GHJ8, whole genome shotgun sequencing project.</title>
        <authorList>
            <person name="Zhao G."/>
            <person name="Shen L."/>
        </authorList>
    </citation>
    <scope>NUCLEOTIDE SEQUENCE</scope>
    <source>
        <strain evidence="12">GHJ8</strain>
    </source>
</reference>
<keyword evidence="4 11" id="KW-0812">Transmembrane</keyword>
<accession>A0ABT3G604</accession>
<evidence type="ECO:0000256" key="10">
    <source>
        <dbReference type="ARBA" id="ARBA00023136"/>
    </source>
</evidence>
<keyword evidence="7 11" id="KW-0630">Potassium</keyword>
<protein>
    <recommendedName>
        <fullName evidence="11">Potassium-transporting ATPase KdpC subunit</fullName>
    </recommendedName>
    <alternativeName>
        <fullName evidence="11">ATP phosphohydrolase [potassium-transporting] C chain</fullName>
    </alternativeName>
    <alternativeName>
        <fullName evidence="11">Potassium-binding and translocating subunit C</fullName>
    </alternativeName>
    <alternativeName>
        <fullName evidence="11">Potassium-translocating ATPase C chain</fullName>
    </alternativeName>
</protein>
<name>A0ABT3G604_9BACT</name>
<keyword evidence="9 11" id="KW-0406">Ion transport</keyword>
<keyword evidence="8 11" id="KW-1133">Transmembrane helix</keyword>
<proteinExistence type="inferred from homology"/>
<evidence type="ECO:0000256" key="9">
    <source>
        <dbReference type="ARBA" id="ARBA00023065"/>
    </source>
</evidence>
<evidence type="ECO:0000256" key="5">
    <source>
        <dbReference type="ARBA" id="ARBA00022741"/>
    </source>
</evidence>
<dbReference type="NCBIfam" id="TIGR00681">
    <property type="entry name" value="kdpC"/>
    <property type="match status" value="1"/>
</dbReference>
<organism evidence="12 13">
    <name type="scientific">Luteolibacter rhizosphaerae</name>
    <dbReference type="NCBI Taxonomy" id="2989719"/>
    <lineage>
        <taxon>Bacteria</taxon>
        <taxon>Pseudomonadati</taxon>
        <taxon>Verrucomicrobiota</taxon>
        <taxon>Verrucomicrobiia</taxon>
        <taxon>Verrucomicrobiales</taxon>
        <taxon>Verrucomicrobiaceae</taxon>
        <taxon>Luteolibacter</taxon>
    </lineage>
</organism>
<comment type="subcellular location">
    <subcellularLocation>
        <location evidence="11">Cell membrane</location>
        <topology evidence="11">Single-pass membrane protein</topology>
    </subcellularLocation>
</comment>
<keyword evidence="6 11" id="KW-0067">ATP-binding</keyword>
<keyword evidence="3 11" id="KW-0633">Potassium transport</keyword>
<dbReference type="PANTHER" id="PTHR30042:SF2">
    <property type="entry name" value="POTASSIUM-TRANSPORTING ATPASE KDPC SUBUNIT"/>
    <property type="match status" value="1"/>
</dbReference>
<dbReference type="NCBIfam" id="NF001454">
    <property type="entry name" value="PRK00315.1"/>
    <property type="match status" value="1"/>
</dbReference>
<evidence type="ECO:0000256" key="7">
    <source>
        <dbReference type="ARBA" id="ARBA00022958"/>
    </source>
</evidence>
<dbReference type="HAMAP" id="MF_00276">
    <property type="entry name" value="KdpC"/>
    <property type="match status" value="1"/>
</dbReference>
<dbReference type="Proteomes" id="UP001165653">
    <property type="component" value="Unassembled WGS sequence"/>
</dbReference>
<evidence type="ECO:0000256" key="6">
    <source>
        <dbReference type="ARBA" id="ARBA00022840"/>
    </source>
</evidence>
<evidence type="ECO:0000256" key="11">
    <source>
        <dbReference type="HAMAP-Rule" id="MF_00276"/>
    </source>
</evidence>
<comment type="caution">
    <text evidence="12">The sequence shown here is derived from an EMBL/GenBank/DDBJ whole genome shotgun (WGS) entry which is preliminary data.</text>
</comment>
<dbReference type="RefSeq" id="WP_264514800.1">
    <property type="nucleotide sequence ID" value="NZ_JAPDDR010000008.1"/>
</dbReference>
<dbReference type="PANTHER" id="PTHR30042">
    <property type="entry name" value="POTASSIUM-TRANSPORTING ATPASE C CHAIN"/>
    <property type="match status" value="1"/>
</dbReference>
<keyword evidence="2 11" id="KW-1003">Cell membrane</keyword>
<comment type="similarity">
    <text evidence="11">Belongs to the KdpC family.</text>
</comment>
<sequence>MNAFVSEIRSAVGATVVLGVICCGAYPVVVTAIAKTAFAEKADGSLIRDGSGKVVGSALLGQNFSGEKYFHPRPSAAGVNGYDAASSSGSNLGPTSQKLADLLRERVAAYRVANGLAADQDVPADAVTASGSGLDPHISPANAGLQAGRVAKARNLPVEKVRELIEAHTGKPDLGILGDAGVNVLQLNLALDAISP</sequence>
<keyword evidence="1 11" id="KW-0813">Transport</keyword>
<gene>
    <name evidence="11 12" type="primary">kdpC</name>
    <name evidence="12" type="ORF">OJ996_16850</name>
</gene>
<evidence type="ECO:0000256" key="2">
    <source>
        <dbReference type="ARBA" id="ARBA00022475"/>
    </source>
</evidence>
<feature type="transmembrane region" description="Helical" evidence="11">
    <location>
        <begin position="12"/>
        <end position="34"/>
    </location>
</feature>
<dbReference type="InterPro" id="IPR003820">
    <property type="entry name" value="KdpC"/>
</dbReference>
<comment type="subunit">
    <text evidence="11">The system is composed of three essential subunits: KdpA, KdpB and KdpC.</text>
</comment>
<dbReference type="Pfam" id="PF02669">
    <property type="entry name" value="KdpC"/>
    <property type="match status" value="1"/>
</dbReference>
<dbReference type="EMBL" id="JAPDDR010000008">
    <property type="protein sequence ID" value="MCW1915258.1"/>
    <property type="molecule type" value="Genomic_DNA"/>
</dbReference>
<keyword evidence="5 11" id="KW-0547">Nucleotide-binding</keyword>
<keyword evidence="13" id="KW-1185">Reference proteome</keyword>
<evidence type="ECO:0000313" key="12">
    <source>
        <dbReference type="EMBL" id="MCW1915258.1"/>
    </source>
</evidence>
<keyword evidence="10 11" id="KW-0472">Membrane</keyword>